<comment type="caution">
    <text evidence="1">The sequence shown here is derived from an EMBL/GenBank/DDBJ whole genome shotgun (WGS) entry which is preliminary data.</text>
</comment>
<gene>
    <name evidence="1" type="ORF">A2729_02130</name>
</gene>
<reference evidence="1 2" key="1">
    <citation type="journal article" date="2016" name="Nat. Commun.">
        <title>Thousands of microbial genomes shed light on interconnected biogeochemical processes in an aquifer system.</title>
        <authorList>
            <person name="Anantharaman K."/>
            <person name="Brown C.T."/>
            <person name="Hug L.A."/>
            <person name="Sharon I."/>
            <person name="Castelle C.J."/>
            <person name="Probst A.J."/>
            <person name="Thomas B.C."/>
            <person name="Singh A."/>
            <person name="Wilkins M.J."/>
            <person name="Karaoz U."/>
            <person name="Brodie E.L."/>
            <person name="Williams K.H."/>
            <person name="Hubbard S.S."/>
            <person name="Banfield J.F."/>
        </authorList>
    </citation>
    <scope>NUCLEOTIDE SEQUENCE [LARGE SCALE GENOMIC DNA]</scope>
</reference>
<name>A0A1G1XWJ1_9BACT</name>
<dbReference type="AlphaFoldDB" id="A0A1G1XWJ1"/>
<protein>
    <submittedName>
        <fullName evidence="1">Uncharacterized protein</fullName>
    </submittedName>
</protein>
<evidence type="ECO:0000313" key="1">
    <source>
        <dbReference type="EMBL" id="OGY44439.1"/>
    </source>
</evidence>
<accession>A0A1G1XWJ1</accession>
<organism evidence="1 2">
    <name type="scientific">Candidatus Buchananbacteria bacterium RIFCSPHIGHO2_01_FULL_39_14</name>
    <dbReference type="NCBI Taxonomy" id="1797532"/>
    <lineage>
        <taxon>Bacteria</taxon>
        <taxon>Candidatus Buchananiibacteriota</taxon>
    </lineage>
</organism>
<evidence type="ECO:0000313" key="2">
    <source>
        <dbReference type="Proteomes" id="UP000178930"/>
    </source>
</evidence>
<sequence length="80" mass="8572">MAKMQETIFFSKPVDISAVANALNLQKGGNGEPEGLLFDLNGRLMAICLPPNNRLDFQEGYAAGVEIYNPVFLSGAQALA</sequence>
<proteinExistence type="predicted"/>
<dbReference type="EMBL" id="MHIB01000016">
    <property type="protein sequence ID" value="OGY44439.1"/>
    <property type="molecule type" value="Genomic_DNA"/>
</dbReference>
<dbReference type="Proteomes" id="UP000178930">
    <property type="component" value="Unassembled WGS sequence"/>
</dbReference>